<sequence>MTCPRGWSDRSSDLRVSGACKSCDTGRGFGGWRPRWRHEAGPMRRTRPCHRTCHASKALRSASPSMPQCATCRGTERSSKRMVVATQSAVGGSRSYARAPQRGGWVDLVGERADHPAFWHRAVACEDRRSRHASMHRGQRLEGVHAMRNAWVYGIAFALAASTLPVMAKGASSAQACWQHAFEAGDADAVAACYAPDAVLWLPGAPMMKGRAAIRAGYAGYFSAFTIKSAKLVPLGHAAHGGDLSTWGTFTLVLAAKSDGKQRTETGRYTDLSRRSGGRWLYVVDHASDDPAAPGG</sequence>
<evidence type="ECO:0000313" key="2">
    <source>
        <dbReference type="EMBL" id="TZF90209.1"/>
    </source>
</evidence>
<dbReference type="InterPro" id="IPR037401">
    <property type="entry name" value="SnoaL-like"/>
</dbReference>
<dbReference type="Gene3D" id="3.10.450.50">
    <property type="match status" value="1"/>
</dbReference>
<organism evidence="2 3">
    <name type="scientific">Cognatilysobacter lacus</name>
    <dbReference type="NCBI Taxonomy" id="1643323"/>
    <lineage>
        <taxon>Bacteria</taxon>
        <taxon>Pseudomonadati</taxon>
        <taxon>Pseudomonadota</taxon>
        <taxon>Gammaproteobacteria</taxon>
        <taxon>Lysobacterales</taxon>
        <taxon>Lysobacteraceae</taxon>
        <taxon>Cognatilysobacter</taxon>
    </lineage>
</organism>
<reference evidence="2 3" key="1">
    <citation type="submission" date="2019-08" db="EMBL/GenBank/DDBJ databases">
        <title>Draft genome sequence of Lysobacter sp. UKS-15.</title>
        <authorList>
            <person name="Im W.-T."/>
        </authorList>
    </citation>
    <scope>NUCLEOTIDE SEQUENCE [LARGE SCALE GENOMIC DNA]</scope>
    <source>
        <strain evidence="2 3">UKS-15</strain>
    </source>
</reference>
<dbReference type="SUPFAM" id="SSF54427">
    <property type="entry name" value="NTF2-like"/>
    <property type="match status" value="1"/>
</dbReference>
<accession>A0A5D8Z631</accession>
<dbReference type="OrthoDB" id="6059063at2"/>
<gene>
    <name evidence="2" type="ORF">FW784_06255</name>
</gene>
<feature type="domain" description="SnoaL-like" evidence="1">
    <location>
        <begin position="180"/>
        <end position="281"/>
    </location>
</feature>
<dbReference type="Pfam" id="PF12680">
    <property type="entry name" value="SnoaL_2"/>
    <property type="match status" value="1"/>
</dbReference>
<dbReference type="EMBL" id="VTRV01000048">
    <property type="protein sequence ID" value="TZF90209.1"/>
    <property type="molecule type" value="Genomic_DNA"/>
</dbReference>
<protein>
    <submittedName>
        <fullName evidence="2">DUF4440 domain-containing protein</fullName>
    </submittedName>
</protein>
<name>A0A5D8Z631_9GAMM</name>
<dbReference type="Proteomes" id="UP000323164">
    <property type="component" value="Unassembled WGS sequence"/>
</dbReference>
<keyword evidence="3" id="KW-1185">Reference proteome</keyword>
<proteinExistence type="predicted"/>
<dbReference type="AlphaFoldDB" id="A0A5D8Z631"/>
<evidence type="ECO:0000259" key="1">
    <source>
        <dbReference type="Pfam" id="PF12680"/>
    </source>
</evidence>
<evidence type="ECO:0000313" key="3">
    <source>
        <dbReference type="Proteomes" id="UP000323164"/>
    </source>
</evidence>
<comment type="caution">
    <text evidence="2">The sequence shown here is derived from an EMBL/GenBank/DDBJ whole genome shotgun (WGS) entry which is preliminary data.</text>
</comment>
<dbReference type="InterPro" id="IPR032710">
    <property type="entry name" value="NTF2-like_dom_sf"/>
</dbReference>